<reference evidence="3 4" key="2">
    <citation type="submission" date="2018-11" db="EMBL/GenBank/DDBJ databases">
        <authorList>
            <consortium name="Pathogen Informatics"/>
        </authorList>
    </citation>
    <scope>NUCLEOTIDE SEQUENCE [LARGE SCALE GENOMIC DNA]</scope>
    <source>
        <strain evidence="3">Dakar</strain>
        <strain evidence="4">Dakar, Senegal</strain>
    </source>
</reference>
<feature type="region of interest" description="Disordered" evidence="1">
    <location>
        <begin position="158"/>
        <end position="181"/>
    </location>
</feature>
<organism evidence="5">
    <name type="scientific">Schistosoma curassoni</name>
    <dbReference type="NCBI Taxonomy" id="6186"/>
    <lineage>
        <taxon>Eukaryota</taxon>
        <taxon>Metazoa</taxon>
        <taxon>Spiralia</taxon>
        <taxon>Lophotrochozoa</taxon>
        <taxon>Platyhelminthes</taxon>
        <taxon>Trematoda</taxon>
        <taxon>Digenea</taxon>
        <taxon>Strigeidida</taxon>
        <taxon>Schistosomatoidea</taxon>
        <taxon>Schistosomatidae</taxon>
        <taxon>Schistosoma</taxon>
    </lineage>
</organism>
<sequence length="248" mass="27946">MSRQFYYLLGRKAGELRKPSSRRYRCLSTVVYKKNTSDSLAIHHQQQSTMGGNKPDSSGGRNQEEALEDDFLLQHYDDGACKGKLGHSRASVIGHRVYVVSVFTGLTILLLVAAPFIMVAVPCIICAKCHRLYRQHRLRKRHSQGLYMVNGRVLNSPISSNVQNDRTDTPQPTSSTPHHSIFIPSCRSSIVSADHRPTVEQKADIHWSPWQNEFKCTSTRKVMHRSKSVPAYCCTVPLNSLLMTSHTP</sequence>
<dbReference type="Proteomes" id="UP000279833">
    <property type="component" value="Unassembled WGS sequence"/>
</dbReference>
<protein>
    <submittedName>
        <fullName evidence="5">LITAF domain-containing protein</fullName>
    </submittedName>
</protein>
<feature type="compositionally biased region" description="Polar residues" evidence="1">
    <location>
        <begin position="44"/>
        <end position="61"/>
    </location>
</feature>
<keyword evidence="2" id="KW-0472">Membrane</keyword>
<keyword evidence="2" id="KW-0812">Transmembrane</keyword>
<proteinExistence type="predicted"/>
<feature type="compositionally biased region" description="Polar residues" evidence="1">
    <location>
        <begin position="158"/>
        <end position="178"/>
    </location>
</feature>
<dbReference type="AlphaFoldDB" id="A0A183K1B1"/>
<keyword evidence="4" id="KW-1185">Reference proteome</keyword>
<keyword evidence="2" id="KW-1133">Transmembrane helix</keyword>
<gene>
    <name evidence="3" type="ORF">SCUD_LOCUS8774</name>
</gene>
<reference evidence="5" key="1">
    <citation type="submission" date="2016-06" db="UniProtKB">
        <authorList>
            <consortium name="WormBaseParasite"/>
        </authorList>
    </citation>
    <scope>IDENTIFICATION</scope>
</reference>
<feature type="transmembrane region" description="Helical" evidence="2">
    <location>
        <begin position="97"/>
        <end position="121"/>
    </location>
</feature>
<name>A0A183K1B1_9TREM</name>
<dbReference type="WBParaSite" id="SCUD_0000877401-mRNA-1">
    <property type="protein sequence ID" value="SCUD_0000877401-mRNA-1"/>
    <property type="gene ID" value="SCUD_0000877401"/>
</dbReference>
<evidence type="ECO:0000313" key="5">
    <source>
        <dbReference type="WBParaSite" id="SCUD_0000877401-mRNA-1"/>
    </source>
</evidence>
<feature type="region of interest" description="Disordered" evidence="1">
    <location>
        <begin position="42"/>
        <end position="63"/>
    </location>
</feature>
<evidence type="ECO:0000256" key="2">
    <source>
        <dbReference type="SAM" id="Phobius"/>
    </source>
</evidence>
<dbReference type="STRING" id="6186.A0A183K1B1"/>
<evidence type="ECO:0000313" key="3">
    <source>
        <dbReference type="EMBL" id="VDP32450.1"/>
    </source>
</evidence>
<evidence type="ECO:0000313" key="4">
    <source>
        <dbReference type="Proteomes" id="UP000279833"/>
    </source>
</evidence>
<evidence type="ECO:0000256" key="1">
    <source>
        <dbReference type="SAM" id="MobiDB-lite"/>
    </source>
</evidence>
<dbReference type="EMBL" id="UZAK01032902">
    <property type="protein sequence ID" value="VDP32450.1"/>
    <property type="molecule type" value="Genomic_DNA"/>
</dbReference>
<accession>A0A183K1B1</accession>